<evidence type="ECO:0000256" key="2">
    <source>
        <dbReference type="ARBA" id="ARBA00004223"/>
    </source>
</evidence>
<evidence type="ECO:0000256" key="15">
    <source>
        <dbReference type="SAM" id="Phobius"/>
    </source>
</evidence>
<dbReference type="InterPro" id="IPR044565">
    <property type="entry name" value="Sec22"/>
</dbReference>
<dbReference type="GO" id="GO:0005789">
    <property type="term" value="C:endoplasmic reticulum membrane"/>
    <property type="evidence" value="ECO:0007669"/>
    <property type="project" value="UniProtKB-SubCell"/>
</dbReference>
<comment type="caution">
    <text evidence="18">The sequence shown here is derived from an EMBL/GenBank/DDBJ whole genome shotgun (WGS) entry which is preliminary data.</text>
</comment>
<evidence type="ECO:0000256" key="13">
    <source>
        <dbReference type="ARBA" id="ARBA00024188"/>
    </source>
</evidence>
<evidence type="ECO:0000259" key="17">
    <source>
        <dbReference type="PROSITE" id="PS50892"/>
    </source>
</evidence>
<comment type="subcellular location">
    <subcellularLocation>
        <location evidence="1">Endoplasmic reticulum membrane</location>
        <topology evidence="1">Single-pass type IV membrane protein</topology>
    </subcellularLocation>
    <subcellularLocation>
        <location evidence="13">Golgi apparatus</location>
        <location evidence="13">cis-Golgi network membrane</location>
    </subcellularLocation>
    <subcellularLocation>
        <location evidence="2">Melanosome</location>
    </subcellularLocation>
</comment>
<dbReference type="SUPFAM" id="SSF58038">
    <property type="entry name" value="SNARE fusion complex"/>
    <property type="match status" value="1"/>
</dbReference>
<dbReference type="PROSITE" id="PS50892">
    <property type="entry name" value="V_SNARE"/>
    <property type="match status" value="1"/>
</dbReference>
<dbReference type="PANTHER" id="PTHR45837">
    <property type="entry name" value="VESICLE-TRAFFICKING PROTEIN SEC22B"/>
    <property type="match status" value="1"/>
</dbReference>
<keyword evidence="10 14" id="KW-0175">Coiled coil</keyword>
<gene>
    <name evidence="18" type="ORF">LOD99_5657</name>
</gene>
<evidence type="ECO:0000313" key="19">
    <source>
        <dbReference type="Proteomes" id="UP001165289"/>
    </source>
</evidence>
<accession>A0AAV7JRU6</accession>
<evidence type="ECO:0000256" key="10">
    <source>
        <dbReference type="ARBA" id="ARBA00023054"/>
    </source>
</evidence>
<evidence type="ECO:0000256" key="9">
    <source>
        <dbReference type="ARBA" id="ARBA00023034"/>
    </source>
</evidence>
<evidence type="ECO:0000256" key="3">
    <source>
        <dbReference type="ARBA" id="ARBA00008025"/>
    </source>
</evidence>
<keyword evidence="9" id="KW-0333">Golgi apparatus</keyword>
<keyword evidence="8 15" id="KW-1133">Transmembrane helix</keyword>
<evidence type="ECO:0000256" key="12">
    <source>
        <dbReference type="ARBA" id="ARBA00024173"/>
    </source>
</evidence>
<dbReference type="InterPro" id="IPR011012">
    <property type="entry name" value="Longin-like_dom_sf"/>
</dbReference>
<reference evidence="18 19" key="1">
    <citation type="journal article" date="2023" name="BMC Biol.">
        <title>The compact genome of the sponge Oopsacas minuta (Hexactinellida) is lacking key metazoan core genes.</title>
        <authorList>
            <person name="Santini S."/>
            <person name="Schenkelaars Q."/>
            <person name="Jourda C."/>
            <person name="Duchesne M."/>
            <person name="Belahbib H."/>
            <person name="Rocher C."/>
            <person name="Selva M."/>
            <person name="Riesgo A."/>
            <person name="Vervoort M."/>
            <person name="Leys S.P."/>
            <person name="Kodjabachian L."/>
            <person name="Le Bivic A."/>
            <person name="Borchiellini C."/>
            <person name="Claverie J.M."/>
            <person name="Renard E."/>
        </authorList>
    </citation>
    <scope>NUCLEOTIDE SEQUENCE [LARGE SCALE GENOMIC DNA]</scope>
    <source>
        <strain evidence="18">SPO-2</strain>
    </source>
</reference>
<dbReference type="GO" id="GO:0006890">
    <property type="term" value="P:retrograde vesicle-mediated transport, Golgi to endoplasmic reticulum"/>
    <property type="evidence" value="ECO:0007669"/>
    <property type="project" value="InterPro"/>
</dbReference>
<sequence length="215" mass="24783">MALFTLIARESDGLPLSASIENEENCYLSTNFQKKAKEIVRKFSPLSPRRCSIEDSNIIFHYLISNGICYLGVFECNYSKRAAFSYLYDLENSFSEIHPDALTTPKRPYFYIEFSTTIQKVKKTYQDSRNTSKSQFVRLNDDLQDVHRIMFESIDGVLQRGELISILGEKVSHLASQSSNYKRHSTDINARQTLVLGSVILVSIVLLFMFYMLVW</sequence>
<evidence type="ECO:0000256" key="4">
    <source>
        <dbReference type="ARBA" id="ARBA00022448"/>
    </source>
</evidence>
<keyword evidence="5 15" id="KW-0812">Transmembrane</keyword>
<dbReference type="GO" id="GO:0015031">
    <property type="term" value="P:protein transport"/>
    <property type="evidence" value="ECO:0007669"/>
    <property type="project" value="UniProtKB-KW"/>
</dbReference>
<dbReference type="CDD" id="cd14824">
    <property type="entry name" value="Longin"/>
    <property type="match status" value="1"/>
</dbReference>
<dbReference type="Gene3D" id="1.20.5.110">
    <property type="match status" value="1"/>
</dbReference>
<evidence type="ECO:0000256" key="11">
    <source>
        <dbReference type="ARBA" id="ARBA00023136"/>
    </source>
</evidence>
<keyword evidence="4" id="KW-0813">Transport</keyword>
<evidence type="ECO:0000256" key="7">
    <source>
        <dbReference type="ARBA" id="ARBA00022927"/>
    </source>
</evidence>
<comment type="function">
    <text evidence="12">SNARE involved in targeting and fusion of ER-derived transport vesicles with the Golgi complex as well as Golgi-derived retrograde transport vesicles with the ER.</text>
</comment>
<dbReference type="GO" id="GO:0005484">
    <property type="term" value="F:SNAP receptor activity"/>
    <property type="evidence" value="ECO:0007669"/>
    <property type="project" value="InterPro"/>
</dbReference>
<evidence type="ECO:0000313" key="18">
    <source>
        <dbReference type="EMBL" id="KAI6651080.1"/>
    </source>
</evidence>
<dbReference type="Proteomes" id="UP001165289">
    <property type="component" value="Unassembled WGS sequence"/>
</dbReference>
<dbReference type="GO" id="GO:0005794">
    <property type="term" value="C:Golgi apparatus"/>
    <property type="evidence" value="ECO:0007669"/>
    <property type="project" value="UniProtKB-SubCell"/>
</dbReference>
<feature type="domain" description="V-SNARE coiled-coil homology" evidence="17">
    <location>
        <begin position="135"/>
        <end position="195"/>
    </location>
</feature>
<keyword evidence="7" id="KW-0653">Protein transport</keyword>
<dbReference type="SUPFAM" id="SSF64356">
    <property type="entry name" value="SNARE-like"/>
    <property type="match status" value="1"/>
</dbReference>
<keyword evidence="6" id="KW-0256">Endoplasmic reticulum</keyword>
<evidence type="ECO:0000259" key="16">
    <source>
        <dbReference type="PROSITE" id="PS50859"/>
    </source>
</evidence>
<comment type="similarity">
    <text evidence="3">Belongs to the synaptobrevin family.</text>
</comment>
<dbReference type="InterPro" id="IPR010908">
    <property type="entry name" value="Longin_dom"/>
</dbReference>
<dbReference type="Gene3D" id="3.30.450.50">
    <property type="entry name" value="Longin domain"/>
    <property type="match status" value="1"/>
</dbReference>
<dbReference type="InterPro" id="IPR042855">
    <property type="entry name" value="V_SNARE_CC"/>
</dbReference>
<feature type="transmembrane region" description="Helical" evidence="15">
    <location>
        <begin position="193"/>
        <end position="214"/>
    </location>
</feature>
<dbReference type="PROSITE" id="PS50859">
    <property type="entry name" value="LONGIN"/>
    <property type="match status" value="1"/>
</dbReference>
<dbReference type="SMART" id="SM01270">
    <property type="entry name" value="Longin"/>
    <property type="match status" value="1"/>
</dbReference>
<dbReference type="Pfam" id="PF13774">
    <property type="entry name" value="Longin"/>
    <property type="match status" value="1"/>
</dbReference>
<evidence type="ECO:0000256" key="14">
    <source>
        <dbReference type="PROSITE-ProRule" id="PRU00290"/>
    </source>
</evidence>
<dbReference type="Pfam" id="PF00957">
    <property type="entry name" value="Synaptobrevin"/>
    <property type="match status" value="1"/>
</dbReference>
<organism evidence="18 19">
    <name type="scientific">Oopsacas minuta</name>
    <dbReference type="NCBI Taxonomy" id="111878"/>
    <lineage>
        <taxon>Eukaryota</taxon>
        <taxon>Metazoa</taxon>
        <taxon>Porifera</taxon>
        <taxon>Hexactinellida</taxon>
        <taxon>Hexasterophora</taxon>
        <taxon>Lyssacinosida</taxon>
        <taxon>Leucopsacidae</taxon>
        <taxon>Oopsacas</taxon>
    </lineage>
</organism>
<dbReference type="EMBL" id="JAKMXF010000308">
    <property type="protein sequence ID" value="KAI6651080.1"/>
    <property type="molecule type" value="Genomic_DNA"/>
</dbReference>
<evidence type="ECO:0000256" key="8">
    <source>
        <dbReference type="ARBA" id="ARBA00022989"/>
    </source>
</evidence>
<keyword evidence="11 15" id="KW-0472">Membrane</keyword>
<evidence type="ECO:0000256" key="5">
    <source>
        <dbReference type="ARBA" id="ARBA00022692"/>
    </source>
</evidence>
<feature type="domain" description="Longin" evidence="16">
    <location>
        <begin position="6"/>
        <end position="118"/>
    </location>
</feature>
<evidence type="ECO:0000256" key="6">
    <source>
        <dbReference type="ARBA" id="ARBA00022824"/>
    </source>
</evidence>
<protein>
    <submittedName>
        <fullName evidence="18">Uncharacterized protein</fullName>
    </submittedName>
</protein>
<dbReference type="AlphaFoldDB" id="A0AAV7JRU6"/>
<keyword evidence="19" id="KW-1185">Reference proteome</keyword>
<name>A0AAV7JRU6_9METZ</name>
<proteinExistence type="inferred from homology"/>
<evidence type="ECO:0000256" key="1">
    <source>
        <dbReference type="ARBA" id="ARBA00004163"/>
    </source>
</evidence>
<dbReference type="GO" id="GO:0006888">
    <property type="term" value="P:endoplasmic reticulum to Golgi vesicle-mediated transport"/>
    <property type="evidence" value="ECO:0007669"/>
    <property type="project" value="InterPro"/>
</dbReference>